<evidence type="ECO:0008006" key="3">
    <source>
        <dbReference type="Google" id="ProtNLM"/>
    </source>
</evidence>
<protein>
    <recommendedName>
        <fullName evidence="3">Reverse transcriptase zinc-binding domain-containing protein</fullName>
    </recommendedName>
</protein>
<name>A0AAV4G7V3_9GAST</name>
<dbReference type="EMBL" id="BMAT01011872">
    <property type="protein sequence ID" value="GFR81311.1"/>
    <property type="molecule type" value="Genomic_DNA"/>
</dbReference>
<evidence type="ECO:0000313" key="2">
    <source>
        <dbReference type="Proteomes" id="UP000762676"/>
    </source>
</evidence>
<comment type="caution">
    <text evidence="1">The sequence shown here is derived from an EMBL/GenBank/DDBJ whole genome shotgun (WGS) entry which is preliminary data.</text>
</comment>
<organism evidence="1 2">
    <name type="scientific">Elysia marginata</name>
    <dbReference type="NCBI Taxonomy" id="1093978"/>
    <lineage>
        <taxon>Eukaryota</taxon>
        <taxon>Metazoa</taxon>
        <taxon>Spiralia</taxon>
        <taxon>Lophotrochozoa</taxon>
        <taxon>Mollusca</taxon>
        <taxon>Gastropoda</taxon>
        <taxon>Heterobranchia</taxon>
        <taxon>Euthyneura</taxon>
        <taxon>Panpulmonata</taxon>
        <taxon>Sacoglossa</taxon>
        <taxon>Placobranchoidea</taxon>
        <taxon>Plakobranchidae</taxon>
        <taxon>Elysia</taxon>
    </lineage>
</organism>
<sequence>MRRLTVCEPGTDAGSVRHGNRFCIYANNVVRKQVLKTVWAPQNVLESQPTGIRPPPRRDKESGLTRRERVVLAQLCCNEKSSTLQQYLYSTGAADSKACLTCGTSPDNLDHVLKECPTGAPYRDSLPENPSDALWTDPVGVFEFLRACDRIPVAPIV</sequence>
<dbReference type="Proteomes" id="UP000762676">
    <property type="component" value="Unassembled WGS sequence"/>
</dbReference>
<reference evidence="1 2" key="1">
    <citation type="journal article" date="2021" name="Elife">
        <title>Chloroplast acquisition without the gene transfer in kleptoplastic sea slugs, Plakobranchus ocellatus.</title>
        <authorList>
            <person name="Maeda T."/>
            <person name="Takahashi S."/>
            <person name="Yoshida T."/>
            <person name="Shimamura S."/>
            <person name="Takaki Y."/>
            <person name="Nagai Y."/>
            <person name="Toyoda A."/>
            <person name="Suzuki Y."/>
            <person name="Arimoto A."/>
            <person name="Ishii H."/>
            <person name="Satoh N."/>
            <person name="Nishiyama T."/>
            <person name="Hasebe M."/>
            <person name="Maruyama T."/>
            <person name="Minagawa J."/>
            <person name="Obokata J."/>
            <person name="Shigenobu S."/>
        </authorList>
    </citation>
    <scope>NUCLEOTIDE SEQUENCE [LARGE SCALE GENOMIC DNA]</scope>
</reference>
<gene>
    <name evidence="1" type="ORF">ElyMa_005921700</name>
</gene>
<dbReference type="AlphaFoldDB" id="A0AAV4G7V3"/>
<accession>A0AAV4G7V3</accession>
<keyword evidence="2" id="KW-1185">Reference proteome</keyword>
<evidence type="ECO:0000313" key="1">
    <source>
        <dbReference type="EMBL" id="GFR81311.1"/>
    </source>
</evidence>
<proteinExistence type="predicted"/>